<dbReference type="GeneID" id="6018215"/>
<dbReference type="eggNOG" id="ENOG502RXKA">
    <property type="taxonomic scope" value="Eukaryota"/>
</dbReference>
<feature type="chain" id="PRO_5002724835" description="Rds1" evidence="1">
    <location>
        <begin position="20"/>
        <end position="357"/>
    </location>
</feature>
<dbReference type="EMBL" id="AACS02000020">
    <property type="protein sequence ID" value="EAU80307.1"/>
    <property type="molecule type" value="Genomic_DNA"/>
</dbReference>
<dbReference type="KEGG" id="cci:CC1G_13239"/>
<dbReference type="AlphaFoldDB" id="A8PI32"/>
<dbReference type="RefSeq" id="XP_001841507.1">
    <property type="nucleotide sequence ID" value="XM_001841455.1"/>
</dbReference>
<dbReference type="OrthoDB" id="1001765at2759"/>
<name>A8PI32_COPC7</name>
<evidence type="ECO:0000256" key="1">
    <source>
        <dbReference type="SAM" id="SignalP"/>
    </source>
</evidence>
<sequence>MRIPLVLSTLALVLPRVFTSPAPASSDTASDDSAAAPAVVESDDVRILNYALSWEYLATAFYEKSLSLYSNDDFTGEGHPDWVYKRYEEIYQHRQQYISFLESTITATGNPYITPCTYDFTKYTATIGDFLNLSEWFEIAGTSMYQGALQYISDNGYKSIVGSILGVQARHAAWIHSAVQKKNPWNTPFETGFAFNQIWSIGFPFYASCPSTGPGMDVLPPGLRDYPTFHIGSPTLYPGRMTDFDLSAAYTSDPSSLPSPTDDTKLFVLFSIGTGPYIELLHPYEDSDESHKYWAMIPNDLASKGAVYVSIVKASAAEASQPGFQLGDNNMVAGPKIWMFDYDSNWMPSAGYELFNP</sequence>
<dbReference type="Pfam" id="PF13668">
    <property type="entry name" value="Ferritin_2"/>
    <property type="match status" value="1"/>
</dbReference>
<dbReference type="Proteomes" id="UP000001861">
    <property type="component" value="Unassembled WGS sequence"/>
</dbReference>
<accession>A8PI32</accession>
<comment type="caution">
    <text evidence="2">The sequence shown here is derived from an EMBL/GenBank/DDBJ whole genome shotgun (WGS) entry which is preliminary data.</text>
</comment>
<evidence type="ECO:0000313" key="3">
    <source>
        <dbReference type="Proteomes" id="UP000001861"/>
    </source>
</evidence>
<reference evidence="2 3" key="1">
    <citation type="journal article" date="2010" name="Proc. Natl. Acad. Sci. U.S.A.">
        <title>Insights into evolution of multicellular fungi from the assembled chromosomes of the mushroom Coprinopsis cinerea (Coprinus cinereus).</title>
        <authorList>
            <person name="Stajich J.E."/>
            <person name="Wilke S.K."/>
            <person name="Ahren D."/>
            <person name="Au C.H."/>
            <person name="Birren B.W."/>
            <person name="Borodovsky M."/>
            <person name="Burns C."/>
            <person name="Canback B."/>
            <person name="Casselton L.A."/>
            <person name="Cheng C.K."/>
            <person name="Deng J."/>
            <person name="Dietrich F.S."/>
            <person name="Fargo D.C."/>
            <person name="Farman M.L."/>
            <person name="Gathman A.C."/>
            <person name="Goldberg J."/>
            <person name="Guigo R."/>
            <person name="Hoegger P.J."/>
            <person name="Hooker J.B."/>
            <person name="Huggins A."/>
            <person name="James T.Y."/>
            <person name="Kamada T."/>
            <person name="Kilaru S."/>
            <person name="Kodira C."/>
            <person name="Kues U."/>
            <person name="Kupfer D."/>
            <person name="Kwan H.S."/>
            <person name="Lomsadze A."/>
            <person name="Li W."/>
            <person name="Lilly W.W."/>
            <person name="Ma L.J."/>
            <person name="Mackey A.J."/>
            <person name="Manning G."/>
            <person name="Martin F."/>
            <person name="Muraguchi H."/>
            <person name="Natvig D.O."/>
            <person name="Palmerini H."/>
            <person name="Ramesh M.A."/>
            <person name="Rehmeyer C.J."/>
            <person name="Roe B.A."/>
            <person name="Shenoy N."/>
            <person name="Stanke M."/>
            <person name="Ter-Hovhannisyan V."/>
            <person name="Tunlid A."/>
            <person name="Velagapudi R."/>
            <person name="Vision T.J."/>
            <person name="Zeng Q."/>
            <person name="Zolan M.E."/>
            <person name="Pukkila P.J."/>
        </authorList>
    </citation>
    <scope>NUCLEOTIDE SEQUENCE [LARGE SCALE GENOMIC DNA]</scope>
    <source>
        <strain evidence="3">Okayama-7 / 130 / ATCC MYA-4618 / FGSC 9003</strain>
    </source>
</reference>
<feature type="signal peptide" evidence="1">
    <location>
        <begin position="1"/>
        <end position="19"/>
    </location>
</feature>
<protein>
    <recommendedName>
        <fullName evidence="4">Rds1</fullName>
    </recommendedName>
</protein>
<dbReference type="SUPFAM" id="SSF47240">
    <property type="entry name" value="Ferritin-like"/>
    <property type="match status" value="1"/>
</dbReference>
<evidence type="ECO:0008006" key="4">
    <source>
        <dbReference type="Google" id="ProtNLM"/>
    </source>
</evidence>
<proteinExistence type="predicted"/>
<keyword evidence="1" id="KW-0732">Signal</keyword>
<dbReference type="OMA" id="SAEWIIY"/>
<organism evidence="2 3">
    <name type="scientific">Coprinopsis cinerea (strain Okayama-7 / 130 / ATCC MYA-4618 / FGSC 9003)</name>
    <name type="common">Inky cap fungus</name>
    <name type="synonym">Hormographiella aspergillata</name>
    <dbReference type="NCBI Taxonomy" id="240176"/>
    <lineage>
        <taxon>Eukaryota</taxon>
        <taxon>Fungi</taxon>
        <taxon>Dikarya</taxon>
        <taxon>Basidiomycota</taxon>
        <taxon>Agaricomycotina</taxon>
        <taxon>Agaricomycetes</taxon>
        <taxon>Agaricomycetidae</taxon>
        <taxon>Agaricales</taxon>
        <taxon>Agaricineae</taxon>
        <taxon>Psathyrellaceae</taxon>
        <taxon>Coprinopsis</taxon>
    </lineage>
</organism>
<dbReference type="CDD" id="cd00657">
    <property type="entry name" value="Ferritin_like"/>
    <property type="match status" value="1"/>
</dbReference>
<evidence type="ECO:0000313" key="2">
    <source>
        <dbReference type="EMBL" id="EAU80307.1"/>
    </source>
</evidence>
<dbReference type="InterPro" id="IPR009078">
    <property type="entry name" value="Ferritin-like_SF"/>
</dbReference>
<gene>
    <name evidence="2" type="ORF">CC1G_13239</name>
</gene>
<dbReference type="VEuPathDB" id="FungiDB:CC1G_13239"/>
<dbReference type="STRING" id="240176.A8PI32"/>
<dbReference type="InParanoid" id="A8PI32"/>
<keyword evidence="3" id="KW-1185">Reference proteome</keyword>